<protein>
    <recommendedName>
        <fullName evidence="2">Peptidase S1 domain-containing protein</fullName>
    </recommendedName>
</protein>
<dbReference type="SUPFAM" id="SSF50494">
    <property type="entry name" value="Trypsin-like serine proteases"/>
    <property type="match status" value="1"/>
</dbReference>
<dbReference type="InterPro" id="IPR009003">
    <property type="entry name" value="Peptidase_S1_PA"/>
</dbReference>
<accession>A0A8D2IWV7</accession>
<dbReference type="AlphaFoldDB" id="A0A8D2IWV7"/>
<dbReference type="PROSITE" id="PS00134">
    <property type="entry name" value="TRYPSIN_HIS"/>
    <property type="match status" value="1"/>
</dbReference>
<dbReference type="GO" id="GO:0006508">
    <property type="term" value="P:proteolysis"/>
    <property type="evidence" value="ECO:0007669"/>
    <property type="project" value="InterPro"/>
</dbReference>
<dbReference type="InterPro" id="IPR001254">
    <property type="entry name" value="Trypsin_dom"/>
</dbReference>
<evidence type="ECO:0000313" key="3">
    <source>
        <dbReference type="Ensembl" id="ENSVKKP00000003490.1"/>
    </source>
</evidence>
<reference evidence="3" key="1">
    <citation type="submission" date="2025-08" db="UniProtKB">
        <authorList>
            <consortium name="Ensembl"/>
        </authorList>
    </citation>
    <scope>IDENTIFICATION</scope>
</reference>
<dbReference type="Gene3D" id="2.40.10.10">
    <property type="entry name" value="Trypsin-like serine proteases"/>
    <property type="match status" value="1"/>
</dbReference>
<keyword evidence="4" id="KW-1185">Reference proteome</keyword>
<comment type="similarity">
    <text evidence="1">Belongs to the peptidase S1 family. Snake venom subfamily.</text>
</comment>
<dbReference type="InterPro" id="IPR043504">
    <property type="entry name" value="Peptidase_S1_PA_chymotrypsin"/>
</dbReference>
<dbReference type="InterPro" id="IPR018114">
    <property type="entry name" value="TRYPSIN_HIS"/>
</dbReference>
<evidence type="ECO:0000313" key="4">
    <source>
        <dbReference type="Proteomes" id="UP000694545"/>
    </source>
</evidence>
<dbReference type="Pfam" id="PF00089">
    <property type="entry name" value="Trypsin"/>
    <property type="match status" value="1"/>
</dbReference>
<evidence type="ECO:0000256" key="1">
    <source>
        <dbReference type="ARBA" id="ARBA00009228"/>
    </source>
</evidence>
<dbReference type="Ensembl" id="ENSVKKT00000003588.1">
    <property type="protein sequence ID" value="ENSVKKP00000003490.1"/>
    <property type="gene ID" value="ENSVKKG00000002702.1"/>
</dbReference>
<feature type="domain" description="Peptidase S1" evidence="2">
    <location>
        <begin position="15"/>
        <end position="59"/>
    </location>
</feature>
<dbReference type="GO" id="GO:0004252">
    <property type="term" value="F:serine-type endopeptidase activity"/>
    <property type="evidence" value="ECO:0007669"/>
    <property type="project" value="InterPro"/>
</dbReference>
<name>A0A8D2IWV7_VARKO</name>
<evidence type="ECO:0000259" key="2">
    <source>
        <dbReference type="Pfam" id="PF00089"/>
    </source>
</evidence>
<dbReference type="Proteomes" id="UP000694545">
    <property type="component" value="Unplaced"/>
</dbReference>
<reference evidence="3" key="2">
    <citation type="submission" date="2025-09" db="UniProtKB">
        <authorList>
            <consortium name="Ensembl"/>
        </authorList>
    </citation>
    <scope>IDENTIFICATION</scope>
</reference>
<sequence length="118" mass="13159">MRDIGGHLLANPVRVVGGQECEKDGHRWLGLLQTEEGPYCGVALISQNWVLSAAHCYESHQGHGQYQRPCTPDAPIYLFSTLICRPIRRSLGAAFPLVPYLCVSHRQVVGHCVNRMLH</sequence>
<proteinExistence type="inferred from homology"/>
<organism evidence="3 4">
    <name type="scientific">Varanus komodoensis</name>
    <name type="common">Komodo dragon</name>
    <dbReference type="NCBI Taxonomy" id="61221"/>
    <lineage>
        <taxon>Eukaryota</taxon>
        <taxon>Metazoa</taxon>
        <taxon>Chordata</taxon>
        <taxon>Craniata</taxon>
        <taxon>Vertebrata</taxon>
        <taxon>Euteleostomi</taxon>
        <taxon>Lepidosauria</taxon>
        <taxon>Squamata</taxon>
        <taxon>Bifurcata</taxon>
        <taxon>Unidentata</taxon>
        <taxon>Episquamata</taxon>
        <taxon>Toxicofera</taxon>
        <taxon>Anguimorpha</taxon>
        <taxon>Paleoanguimorpha</taxon>
        <taxon>Varanoidea</taxon>
        <taxon>Varanidae</taxon>
        <taxon>Varanus</taxon>
    </lineage>
</organism>